<evidence type="ECO:0000259" key="1">
    <source>
        <dbReference type="SMART" id="SM00955"/>
    </source>
</evidence>
<reference evidence="3" key="1">
    <citation type="journal article" date="2007" name="PLoS Genet.">
        <title>Patterns and implications of gene gain and loss in the evolution of Prochlorococcus.</title>
        <authorList>
            <person name="Kettler G.C."/>
            <person name="Martiny A.C."/>
            <person name="Huang K."/>
            <person name="Zucker J."/>
            <person name="Coleman M.L."/>
            <person name="Rodrigue S."/>
            <person name="Chen F."/>
            <person name="Lapidus A."/>
            <person name="Ferriera S."/>
            <person name="Johnson J."/>
            <person name="Steglich C."/>
            <person name="Church G.M."/>
            <person name="Richardson P."/>
            <person name="Chisholm S.W."/>
        </authorList>
    </citation>
    <scope>NUCLEOTIDE SEQUENCE [LARGE SCALE GENOMIC DNA]</scope>
    <source>
        <strain evidence="3">NATL1A</strain>
    </source>
</reference>
<dbReference type="RefSeq" id="WP_011823695.1">
    <property type="nucleotide sequence ID" value="NC_008819.1"/>
</dbReference>
<dbReference type="GO" id="GO:0006402">
    <property type="term" value="P:mRNA catabolic process"/>
    <property type="evidence" value="ECO:0007669"/>
    <property type="project" value="TreeGrafter"/>
</dbReference>
<dbReference type="GO" id="GO:0000932">
    <property type="term" value="C:P-body"/>
    <property type="evidence" value="ECO:0007669"/>
    <property type="project" value="TreeGrafter"/>
</dbReference>
<sequence length="424" mass="49279">MGTKIIEDEIKDLIFRSNTSNNLNSAVKDLSHLKTYTIDDSKTVEIDDAISLEQVSGQNKLWIHIASPASYIEYQSGIDEKARKLVSTVYLSTNTYYMLPEALINNVFSLSDKEKRESLSLGVILNDDGTISSTEIVQSLIQVDYRLDFTEADELIDYAPKEEIDLSLISTILESRKNWRKNLGSIEILESYGKIVVDDKIPNIKIIDPTLSRQLISEAMILYGDIISNFTKLNKIPVPYRVQQRSDKVSRDNIQLSDNKILYNFLLKKTMGKTYYSINPMQHDSLALTSYLHATSPIRRYADLLVHYQLNRFLNNKVLISKDDVQQIIHEINNQGRQNIMRFREDQKYWLGIWFENNTFNEYSVILLNWINRYKNICLLYFVDYNFSTISNLHSKLNINIGDNFNVKNTNHDNNDMNYFEIIQ</sequence>
<accession>A2C262</accession>
<dbReference type="PANTHER" id="PTHR23355:SF42">
    <property type="entry name" value="RIBONUCLEASE II, CHLOROPLASTIC_MITOCHONDRIAL"/>
    <property type="match status" value="1"/>
</dbReference>
<dbReference type="AlphaFoldDB" id="A2C262"/>
<proteinExistence type="predicted"/>
<evidence type="ECO:0000313" key="2">
    <source>
        <dbReference type="EMBL" id="ABM75572.1"/>
    </source>
</evidence>
<keyword evidence="2" id="KW-0378">Hydrolase</keyword>
<dbReference type="InterPro" id="IPR012340">
    <property type="entry name" value="NA-bd_OB-fold"/>
</dbReference>
<dbReference type="EC" id="3.1.13.1" evidence="2"/>
<dbReference type="InterPro" id="IPR001900">
    <property type="entry name" value="RNase_II/R"/>
</dbReference>
<dbReference type="EMBL" id="CP000553">
    <property type="protein sequence ID" value="ABM75572.1"/>
    <property type="molecule type" value="Genomic_DNA"/>
</dbReference>
<protein>
    <submittedName>
        <fullName evidence="2">Probable ribonuclease II</fullName>
        <ecNumber evidence="2">3.1.13.1</ecNumber>
    </submittedName>
</protein>
<organism evidence="2 3">
    <name type="scientific">Prochlorococcus marinus (strain NATL1A)</name>
    <dbReference type="NCBI Taxonomy" id="167555"/>
    <lineage>
        <taxon>Bacteria</taxon>
        <taxon>Bacillati</taxon>
        <taxon>Cyanobacteriota</taxon>
        <taxon>Cyanophyceae</taxon>
        <taxon>Synechococcales</taxon>
        <taxon>Prochlorococcaceae</taxon>
        <taxon>Prochlorococcus</taxon>
    </lineage>
</organism>
<dbReference type="Proteomes" id="UP000002592">
    <property type="component" value="Chromosome"/>
</dbReference>
<dbReference type="GO" id="GO:0003723">
    <property type="term" value="F:RNA binding"/>
    <property type="evidence" value="ECO:0007669"/>
    <property type="project" value="InterPro"/>
</dbReference>
<dbReference type="GO" id="GO:0008859">
    <property type="term" value="F:exoribonuclease II activity"/>
    <property type="evidence" value="ECO:0007669"/>
    <property type="project" value="UniProtKB-EC"/>
</dbReference>
<dbReference type="Pfam" id="PF00773">
    <property type="entry name" value="RNB"/>
    <property type="match status" value="1"/>
</dbReference>
<dbReference type="SUPFAM" id="SSF50249">
    <property type="entry name" value="Nucleic acid-binding proteins"/>
    <property type="match status" value="1"/>
</dbReference>
<dbReference type="InterPro" id="IPR050180">
    <property type="entry name" value="RNR_Ribonuclease"/>
</dbReference>
<evidence type="ECO:0000313" key="3">
    <source>
        <dbReference type="Proteomes" id="UP000002592"/>
    </source>
</evidence>
<gene>
    <name evidence="2" type="ordered locus">NATL1_10141</name>
</gene>
<dbReference type="HOGENOM" id="CLU_642295_0_0_3"/>
<feature type="domain" description="RNB" evidence="1">
    <location>
        <begin position="27"/>
        <end position="316"/>
    </location>
</feature>
<name>A2C262_PROM1</name>
<dbReference type="SMART" id="SM00955">
    <property type="entry name" value="RNB"/>
    <property type="match status" value="1"/>
</dbReference>
<dbReference type="KEGG" id="pme:NATL1_10141"/>
<dbReference type="PANTHER" id="PTHR23355">
    <property type="entry name" value="RIBONUCLEASE"/>
    <property type="match status" value="1"/>
</dbReference>
<dbReference type="eggNOG" id="COG0557">
    <property type="taxonomic scope" value="Bacteria"/>
</dbReference>